<comment type="caution">
    <text evidence="1">The sequence shown here is derived from an EMBL/GenBank/DDBJ whole genome shotgun (WGS) entry which is preliminary data.</text>
</comment>
<sequence length="191" mass="21807">MADIEALKEENPQITSAVPKHVETYNINQFSLVELDNGKTEHYPSEVGFGVFPQPDSTIAIVIVDSRYSPQNFWNGRWRSWYLLDPASGRISGSIEIDVHYFEDGNVRLKTRKEIGVVDAKSPLIVVNRIAQAESKYQEDINRAFVGLNENEFKALRRQLPVTRSKMNWGKAIGTYRLGKGKYISRCKRQS</sequence>
<keyword evidence="2" id="KW-1185">Reference proteome</keyword>
<dbReference type="Proteomes" id="UP000744676">
    <property type="component" value="Unassembled WGS sequence"/>
</dbReference>
<protein>
    <submittedName>
        <fullName evidence="1">Uncharacterized protein</fullName>
    </submittedName>
</protein>
<evidence type="ECO:0000313" key="2">
    <source>
        <dbReference type="Proteomes" id="UP000744676"/>
    </source>
</evidence>
<evidence type="ECO:0000313" key="1">
    <source>
        <dbReference type="EMBL" id="KAF5095507.1"/>
    </source>
</evidence>
<organism evidence="1 2">
    <name type="scientific">Geotrichum galactomycetum</name>
    <dbReference type="NCBI Taxonomy" id="27317"/>
    <lineage>
        <taxon>Eukaryota</taxon>
        <taxon>Fungi</taxon>
        <taxon>Dikarya</taxon>
        <taxon>Ascomycota</taxon>
        <taxon>Saccharomycotina</taxon>
        <taxon>Dipodascomycetes</taxon>
        <taxon>Dipodascales</taxon>
        <taxon>Dipodascaceae</taxon>
        <taxon>Geotrichum</taxon>
    </lineage>
</organism>
<reference evidence="1 2" key="1">
    <citation type="journal article" date="2020" name="Front. Microbiol.">
        <title>Phenotypic and Genetic Characterization of the Cheese Ripening Yeast Geotrichum candidum.</title>
        <authorList>
            <person name="Perkins V."/>
            <person name="Vignola S."/>
            <person name="Lessard M.H."/>
            <person name="Plante P.L."/>
            <person name="Corbeil J."/>
            <person name="Dugat-Bony E."/>
            <person name="Frenette M."/>
            <person name="Labrie S."/>
        </authorList>
    </citation>
    <scope>NUCLEOTIDE SEQUENCE [LARGE SCALE GENOMIC DNA]</scope>
    <source>
        <strain evidence="1 2">LMA-1147</strain>
    </source>
</reference>
<name>A0ACB6V266_9ASCO</name>
<dbReference type="EMBL" id="QVQA01000122">
    <property type="protein sequence ID" value="KAF5095507.1"/>
    <property type="molecule type" value="Genomic_DNA"/>
</dbReference>
<gene>
    <name evidence="1" type="ORF">D0Z00_003121</name>
</gene>
<proteinExistence type="predicted"/>
<accession>A0ACB6V266</accession>